<reference evidence="2 5" key="2">
    <citation type="journal article" date="2020" name="Appl. Microbiol. Biotechnol.">
        <title>Targeted gene deletion in Brettanomyces bruxellensis with an expression-free CRISPR-Cas9 system.</title>
        <authorList>
            <person name="Varela C."/>
            <person name="Bartel C."/>
            <person name="Onetto C."/>
            <person name="Borneman A."/>
        </authorList>
    </citation>
    <scope>NUCLEOTIDE SEQUENCE [LARGE SCALE GENOMIC DNA]</scope>
    <source>
        <strain evidence="2 5">AWRI1613</strain>
    </source>
</reference>
<dbReference type="GO" id="GO:0006370">
    <property type="term" value="P:7-methylguanosine mRNA capping"/>
    <property type="evidence" value="ECO:0007669"/>
    <property type="project" value="TreeGrafter"/>
</dbReference>
<accession>A0A7D9H1X5</accession>
<keyword evidence="4" id="KW-1185">Reference proteome</keyword>
<dbReference type="AlphaFoldDB" id="A0A7D9H1X5"/>
<evidence type="ECO:0000259" key="1">
    <source>
        <dbReference type="PROSITE" id="PS50056"/>
    </source>
</evidence>
<dbReference type="InterPro" id="IPR000340">
    <property type="entry name" value="Dual-sp_phosphatase_cat-dom"/>
</dbReference>
<sequence>MDAADSASTSTSGLLPKEKKKLILNTATIEDLQKKYGAVKPSFHEVLHKFYQNDLYTEFDKRVLRMKPNDCAIIQKYSKVETFPIDGHDNLKMVTVNTFISDHPLREFHRRSVKKWKDIADMEGLERAQNQLAKIENLPLLVFIHGLGGQLSQFEPIIQEFRNCSDMFGIDLPGFGNSKPTDKTHLFTKLSASSEEDNKKLNQTFIDMRTENYRTDSIVDILYQILLQKFPKRTFIIVAHSMGTHLAIKLVNRLPSNTVESLCFISPPKLSETVGQPPSIPYITKSFLALSSFYPRLFDFYRMIDRFGGLYSHSVNSYLYPAEKDVFKRLTQLRWNLDTNSIVFLKYARAFRPAAATELLGAASKLCHSTDQERPRILICCGDSDKVTPLKYSKEITNILRDSGFAVKLSKVKEANHSVFLDRPHVLSGLVYQFVSELGLNIDCTWTLKIRAIIGGDKWSMKNIEKWKKAVTLSKPLINYASPEKPKSPLLGMKTLRENDATHNPLTFESTHPEIYAIMDIGSDTPSYDPKDFKRIKYIKYKTESKVTPDDITIAKFLDIVDKLVLAKQSNQYIVVHCHYGQNRTGFLICCYLVERLGWTVKEALEAFENSKEPGIKHQHFKNALYLRYGE</sequence>
<dbReference type="PANTHER" id="PTHR10367">
    <property type="entry name" value="MRNA-CAPPING ENZYME"/>
    <property type="match status" value="1"/>
</dbReference>
<dbReference type="PROSITE" id="PS50056">
    <property type="entry name" value="TYR_PHOSPHATASE_2"/>
    <property type="match status" value="1"/>
</dbReference>
<dbReference type="PANTHER" id="PTHR10367:SF25">
    <property type="entry name" value="DUAL SPECIFICITY PHOSPHATASE CATALYTIC DOMAIN PROTEIN (AFU_ORTHOLOGUE AFUA_1G03540)"/>
    <property type="match status" value="1"/>
</dbReference>
<organism evidence="3 4">
    <name type="scientific">Dekkera bruxellensis</name>
    <name type="common">Brettanomyces custersii</name>
    <dbReference type="NCBI Taxonomy" id="5007"/>
    <lineage>
        <taxon>Eukaryota</taxon>
        <taxon>Fungi</taxon>
        <taxon>Dikarya</taxon>
        <taxon>Ascomycota</taxon>
        <taxon>Saccharomycotina</taxon>
        <taxon>Pichiomycetes</taxon>
        <taxon>Pichiales</taxon>
        <taxon>Pichiaceae</taxon>
        <taxon>Brettanomyces</taxon>
    </lineage>
</organism>
<dbReference type="Proteomes" id="UP000478008">
    <property type="component" value="Unassembled WGS sequence"/>
</dbReference>
<evidence type="ECO:0000313" key="3">
    <source>
        <dbReference type="EMBL" id="VUG18044.1"/>
    </source>
</evidence>
<dbReference type="SUPFAM" id="SSF52799">
    <property type="entry name" value="(Phosphotyrosine protein) phosphatases II"/>
    <property type="match status" value="1"/>
</dbReference>
<gene>
    <name evidence="3" type="ORF">DEBR0S3_00936G</name>
    <name evidence="2" type="ORF">HII12_005038</name>
</gene>
<dbReference type="InterPro" id="IPR000073">
    <property type="entry name" value="AB_hydrolase_1"/>
</dbReference>
<evidence type="ECO:0000313" key="5">
    <source>
        <dbReference type="Proteomes" id="UP000568158"/>
    </source>
</evidence>
<dbReference type="InterPro" id="IPR051029">
    <property type="entry name" value="mRNA_Capping_Enz/RNA_Phosphat"/>
</dbReference>
<evidence type="ECO:0000313" key="4">
    <source>
        <dbReference type="Proteomes" id="UP000478008"/>
    </source>
</evidence>
<protein>
    <submittedName>
        <fullName evidence="3">DEBR0S3_00936g1_1</fullName>
    </submittedName>
</protein>
<dbReference type="EMBL" id="JABCYN010000053">
    <property type="protein sequence ID" value="KAF6006294.1"/>
    <property type="molecule type" value="Genomic_DNA"/>
</dbReference>
<name>A0A7D9H1X5_DEKBR</name>
<feature type="domain" description="Tyrosine specific protein phosphatases" evidence="1">
    <location>
        <begin position="555"/>
        <end position="612"/>
    </location>
</feature>
<dbReference type="Pfam" id="PF00782">
    <property type="entry name" value="DSPc"/>
    <property type="match status" value="1"/>
</dbReference>
<reference evidence="3 4" key="1">
    <citation type="submission" date="2019-07" db="EMBL/GenBank/DDBJ databases">
        <authorList>
            <person name="Friedrich A."/>
            <person name="Schacherer J."/>
        </authorList>
    </citation>
    <scope>NUCLEOTIDE SEQUENCE [LARGE SCALE GENOMIC DNA]</scope>
</reference>
<dbReference type="InterPro" id="IPR000387">
    <property type="entry name" value="Tyr_Pase_dom"/>
</dbReference>
<dbReference type="Gene3D" id="3.40.50.1820">
    <property type="entry name" value="alpha/beta hydrolase"/>
    <property type="match status" value="1"/>
</dbReference>
<dbReference type="Pfam" id="PF00561">
    <property type="entry name" value="Abhydrolase_1"/>
    <property type="match status" value="1"/>
</dbReference>
<dbReference type="Gene3D" id="3.90.190.10">
    <property type="entry name" value="Protein tyrosine phosphatase superfamily"/>
    <property type="match status" value="1"/>
</dbReference>
<dbReference type="SUPFAM" id="SSF53474">
    <property type="entry name" value="alpha/beta-Hydrolases"/>
    <property type="match status" value="1"/>
</dbReference>
<dbReference type="EMBL" id="CABFWN010000003">
    <property type="protein sequence ID" value="VUG18044.1"/>
    <property type="molecule type" value="Genomic_DNA"/>
</dbReference>
<dbReference type="InterPro" id="IPR029021">
    <property type="entry name" value="Prot-tyrosine_phosphatase-like"/>
</dbReference>
<evidence type="ECO:0000313" key="2">
    <source>
        <dbReference type="EMBL" id="KAF6006294.1"/>
    </source>
</evidence>
<dbReference type="Proteomes" id="UP000568158">
    <property type="component" value="Unassembled WGS sequence"/>
</dbReference>
<dbReference type="GO" id="GO:0004484">
    <property type="term" value="F:mRNA guanylyltransferase activity"/>
    <property type="evidence" value="ECO:0007669"/>
    <property type="project" value="TreeGrafter"/>
</dbReference>
<dbReference type="InterPro" id="IPR016130">
    <property type="entry name" value="Tyr_Pase_AS"/>
</dbReference>
<proteinExistence type="predicted"/>
<dbReference type="InterPro" id="IPR029058">
    <property type="entry name" value="AB_hydrolase_fold"/>
</dbReference>
<dbReference type="PROSITE" id="PS00383">
    <property type="entry name" value="TYR_PHOSPHATASE_1"/>
    <property type="match status" value="1"/>
</dbReference>